<dbReference type="PANTHER" id="PTHR35176:SF2">
    <property type="entry name" value="F420H(2)-DEPENDENT REDUCTASE RV1155"/>
    <property type="match status" value="1"/>
</dbReference>
<sequence>MTPAERAFLERARVAALATVDADGRPHVVPICYALLDADDARLVTAIDEKPKSTRDLQRVRNVRTEPRVTVLADRYREDWSRLAWVQVRGKARVLSPGADSHAAAVTALEAKYEQYADHDLADRPIIAIVVAETRSWGALEE</sequence>
<dbReference type="AlphaFoldDB" id="A0ABD5PP53"/>
<gene>
    <name evidence="3" type="ORF">ACFO5R_06965</name>
</gene>
<organism evidence="3 4">
    <name type="scientific">Halosolutus amylolyticus</name>
    <dbReference type="NCBI Taxonomy" id="2932267"/>
    <lineage>
        <taxon>Archaea</taxon>
        <taxon>Methanobacteriati</taxon>
        <taxon>Methanobacteriota</taxon>
        <taxon>Stenosarchaea group</taxon>
        <taxon>Halobacteria</taxon>
        <taxon>Halobacteriales</taxon>
        <taxon>Natrialbaceae</taxon>
        <taxon>Halosolutus</taxon>
    </lineage>
</organism>
<feature type="domain" description="Pyridoxamine 5'-phosphate oxidase N-terminal" evidence="2">
    <location>
        <begin position="1"/>
        <end position="137"/>
    </location>
</feature>
<evidence type="ECO:0000313" key="3">
    <source>
        <dbReference type="EMBL" id="MFC4541664.1"/>
    </source>
</evidence>
<dbReference type="InterPro" id="IPR019967">
    <property type="entry name" value="F420-dep_enz_PPOX_Rv0121"/>
</dbReference>
<comment type="caution">
    <text evidence="3">The sequence shown here is derived from an EMBL/GenBank/DDBJ whole genome shotgun (WGS) entry which is preliminary data.</text>
</comment>
<dbReference type="Pfam" id="PF01243">
    <property type="entry name" value="PNPOx_N"/>
    <property type="match status" value="1"/>
</dbReference>
<keyword evidence="1" id="KW-0560">Oxidoreductase</keyword>
<proteinExistence type="predicted"/>
<protein>
    <submittedName>
        <fullName evidence="3">TIGR03668 family PPOX class F420-dependent oxidoreductase</fullName>
    </submittedName>
</protein>
<accession>A0ABD5PP53</accession>
<dbReference type="RefSeq" id="WP_250142278.1">
    <property type="nucleotide sequence ID" value="NZ_JALIQP010000006.1"/>
</dbReference>
<evidence type="ECO:0000313" key="4">
    <source>
        <dbReference type="Proteomes" id="UP001595898"/>
    </source>
</evidence>
<dbReference type="InterPro" id="IPR012349">
    <property type="entry name" value="Split_barrel_FMN-bd"/>
</dbReference>
<evidence type="ECO:0000256" key="1">
    <source>
        <dbReference type="ARBA" id="ARBA00023002"/>
    </source>
</evidence>
<dbReference type="EMBL" id="JBHSFA010000003">
    <property type="protein sequence ID" value="MFC4541664.1"/>
    <property type="molecule type" value="Genomic_DNA"/>
</dbReference>
<evidence type="ECO:0000259" key="2">
    <source>
        <dbReference type="Pfam" id="PF01243"/>
    </source>
</evidence>
<dbReference type="SUPFAM" id="SSF50475">
    <property type="entry name" value="FMN-binding split barrel"/>
    <property type="match status" value="1"/>
</dbReference>
<dbReference type="Gene3D" id="2.30.110.10">
    <property type="entry name" value="Electron Transport, Fmn-binding Protein, Chain A"/>
    <property type="match status" value="1"/>
</dbReference>
<dbReference type="InterPro" id="IPR052019">
    <property type="entry name" value="F420H2_bilvrd_red/Heme_oxyg"/>
</dbReference>
<dbReference type="InterPro" id="IPR011576">
    <property type="entry name" value="Pyridox_Oxase_N"/>
</dbReference>
<dbReference type="PANTHER" id="PTHR35176">
    <property type="entry name" value="HEME OXYGENASE HI_0854-RELATED"/>
    <property type="match status" value="1"/>
</dbReference>
<dbReference type="GO" id="GO:0016491">
    <property type="term" value="F:oxidoreductase activity"/>
    <property type="evidence" value="ECO:0007669"/>
    <property type="project" value="UniProtKB-KW"/>
</dbReference>
<keyword evidence="4" id="KW-1185">Reference proteome</keyword>
<reference evidence="3 4" key="1">
    <citation type="journal article" date="2019" name="Int. J. Syst. Evol. Microbiol.">
        <title>The Global Catalogue of Microorganisms (GCM) 10K type strain sequencing project: providing services to taxonomists for standard genome sequencing and annotation.</title>
        <authorList>
            <consortium name="The Broad Institute Genomics Platform"/>
            <consortium name="The Broad Institute Genome Sequencing Center for Infectious Disease"/>
            <person name="Wu L."/>
            <person name="Ma J."/>
        </authorList>
    </citation>
    <scope>NUCLEOTIDE SEQUENCE [LARGE SCALE GENOMIC DNA]</scope>
    <source>
        <strain evidence="3 4">WLHS5</strain>
    </source>
</reference>
<dbReference type="Proteomes" id="UP001595898">
    <property type="component" value="Unassembled WGS sequence"/>
</dbReference>
<dbReference type="NCBIfam" id="TIGR03668">
    <property type="entry name" value="Rv0121_F420"/>
    <property type="match status" value="1"/>
</dbReference>
<name>A0ABD5PP53_9EURY</name>